<dbReference type="AlphaFoldDB" id="A0A0M3JB97"/>
<protein>
    <submittedName>
        <fullName evidence="1 3">Uncharacterized protein</fullName>
    </submittedName>
</protein>
<keyword evidence="2" id="KW-1185">Reference proteome</keyword>
<organism evidence="3">
    <name type="scientific">Anisakis simplex</name>
    <name type="common">Herring worm</name>
    <dbReference type="NCBI Taxonomy" id="6269"/>
    <lineage>
        <taxon>Eukaryota</taxon>
        <taxon>Metazoa</taxon>
        <taxon>Ecdysozoa</taxon>
        <taxon>Nematoda</taxon>
        <taxon>Chromadorea</taxon>
        <taxon>Rhabditida</taxon>
        <taxon>Spirurina</taxon>
        <taxon>Ascaridomorpha</taxon>
        <taxon>Ascaridoidea</taxon>
        <taxon>Anisakidae</taxon>
        <taxon>Anisakis</taxon>
        <taxon>Anisakis simplex complex</taxon>
    </lineage>
</organism>
<reference evidence="3" key="1">
    <citation type="submission" date="2017-02" db="UniProtKB">
        <authorList>
            <consortium name="WormBaseParasite"/>
        </authorList>
    </citation>
    <scope>IDENTIFICATION</scope>
</reference>
<name>A0A0M3JB97_ANISI</name>
<accession>A0A0M3JB97</accession>
<sequence>MPLFSLDVKLESFTNLPNHFRVIGGEWETEVDEATIQPLKIVCKMTTDHAQTSQVCVSKCPNKTFTYLQLQTVPSGPKFEKEVRENVICDDEPYKATITNFNELHELVKRGVCAPYTVPSAAGSLLLLLLFLNEKFSEF</sequence>
<proteinExistence type="predicted"/>
<dbReference type="EMBL" id="UYRR01008406">
    <property type="protein sequence ID" value="VDK24291.1"/>
    <property type="molecule type" value="Genomic_DNA"/>
</dbReference>
<gene>
    <name evidence="1" type="ORF">ASIM_LOCUS4680</name>
</gene>
<dbReference type="Proteomes" id="UP000267096">
    <property type="component" value="Unassembled WGS sequence"/>
</dbReference>
<dbReference type="WBParaSite" id="ASIM_0000487101-mRNA-1">
    <property type="protein sequence ID" value="ASIM_0000487101-mRNA-1"/>
    <property type="gene ID" value="ASIM_0000487101"/>
</dbReference>
<evidence type="ECO:0000313" key="2">
    <source>
        <dbReference type="Proteomes" id="UP000267096"/>
    </source>
</evidence>
<evidence type="ECO:0000313" key="1">
    <source>
        <dbReference type="EMBL" id="VDK24291.1"/>
    </source>
</evidence>
<evidence type="ECO:0000313" key="3">
    <source>
        <dbReference type="WBParaSite" id="ASIM_0000487101-mRNA-1"/>
    </source>
</evidence>
<reference evidence="1 2" key="2">
    <citation type="submission" date="2018-11" db="EMBL/GenBank/DDBJ databases">
        <authorList>
            <consortium name="Pathogen Informatics"/>
        </authorList>
    </citation>
    <scope>NUCLEOTIDE SEQUENCE [LARGE SCALE GENOMIC DNA]</scope>
</reference>